<dbReference type="InterPro" id="IPR025659">
    <property type="entry name" value="Tubby-like_C"/>
</dbReference>
<gene>
    <name evidence="2" type="ORF">HYC85_024631</name>
</gene>
<comment type="caution">
    <text evidence="2">The sequence shown here is derived from an EMBL/GenBank/DDBJ whole genome shotgun (WGS) entry which is preliminary data.</text>
</comment>
<dbReference type="PANTHER" id="PTHR31087">
    <property type="match status" value="1"/>
</dbReference>
<reference evidence="2 3" key="2">
    <citation type="submission" date="2020-07" db="EMBL/GenBank/DDBJ databases">
        <title>Genome assembly of wild tea tree DASZ reveals pedigree and selection history of tea varieties.</title>
        <authorList>
            <person name="Zhang W."/>
        </authorList>
    </citation>
    <scope>NUCLEOTIDE SEQUENCE [LARGE SCALE GENOMIC DNA]</scope>
    <source>
        <strain evidence="3">cv. G240</strain>
        <tissue evidence="2">Leaf</tissue>
    </source>
</reference>
<dbReference type="AlphaFoldDB" id="A0A7J7G9Y6"/>
<comment type="similarity">
    <text evidence="1">Belongs to the LOR family.</text>
</comment>
<dbReference type="Proteomes" id="UP000593564">
    <property type="component" value="Unassembled WGS sequence"/>
</dbReference>
<evidence type="ECO:0000313" key="3">
    <source>
        <dbReference type="Proteomes" id="UP000593564"/>
    </source>
</evidence>
<dbReference type="Pfam" id="PF04525">
    <property type="entry name" value="LOR"/>
    <property type="match status" value="1"/>
</dbReference>
<reference evidence="3" key="1">
    <citation type="journal article" date="2020" name="Nat. Commun.">
        <title>Genome assembly of wild tea tree DASZ reveals pedigree and selection history of tea varieties.</title>
        <authorList>
            <person name="Zhang W."/>
            <person name="Zhang Y."/>
            <person name="Qiu H."/>
            <person name="Guo Y."/>
            <person name="Wan H."/>
            <person name="Zhang X."/>
            <person name="Scossa F."/>
            <person name="Alseekh S."/>
            <person name="Zhang Q."/>
            <person name="Wang P."/>
            <person name="Xu L."/>
            <person name="Schmidt M.H."/>
            <person name="Jia X."/>
            <person name="Li D."/>
            <person name="Zhu A."/>
            <person name="Guo F."/>
            <person name="Chen W."/>
            <person name="Ni D."/>
            <person name="Usadel B."/>
            <person name="Fernie A.R."/>
            <person name="Wen W."/>
        </authorList>
    </citation>
    <scope>NUCLEOTIDE SEQUENCE [LARGE SCALE GENOMIC DNA]</scope>
    <source>
        <strain evidence="3">cv. G240</strain>
    </source>
</reference>
<proteinExistence type="inferred from homology"/>
<sequence>MAKIYPQTPTCSSYMTSTRETFTIWMKSLVFHGNGCTVFNSNGKIVYRIDNYDKKSSNEVYLMDLQGKVLFSIRRKKLSFLGHWDIYKWSGSKMNKLEKPWYQARTNSNFLGREMACHVTLGRDKAKVISYRIIGLAGKLAFKITDSHGGLVAEVKQKQLSSGVVLGDDVLSLVVEPRTDHSLVMALVTVYGLMTDKI</sequence>
<dbReference type="InterPro" id="IPR007612">
    <property type="entry name" value="LOR"/>
</dbReference>
<keyword evidence="3" id="KW-1185">Reference proteome</keyword>
<evidence type="ECO:0000256" key="1">
    <source>
        <dbReference type="ARBA" id="ARBA00005437"/>
    </source>
</evidence>
<name>A0A7J7G9Y6_CAMSI</name>
<dbReference type="PANTHER" id="PTHR31087:SF153">
    <property type="entry name" value="PROTEIN LURP-ONE-RELATED 11"/>
    <property type="match status" value="1"/>
</dbReference>
<dbReference type="SUPFAM" id="SSF54518">
    <property type="entry name" value="Tubby C-terminal domain-like"/>
    <property type="match status" value="1"/>
</dbReference>
<dbReference type="InterPro" id="IPR038595">
    <property type="entry name" value="LOR_sf"/>
</dbReference>
<evidence type="ECO:0000313" key="2">
    <source>
        <dbReference type="EMBL" id="KAF5937125.1"/>
    </source>
</evidence>
<accession>A0A7J7G9Y6</accession>
<evidence type="ECO:0008006" key="4">
    <source>
        <dbReference type="Google" id="ProtNLM"/>
    </source>
</evidence>
<dbReference type="EMBL" id="JACBKZ010000012">
    <property type="protein sequence ID" value="KAF5937125.1"/>
    <property type="molecule type" value="Genomic_DNA"/>
</dbReference>
<dbReference type="Gene3D" id="2.40.160.200">
    <property type="entry name" value="LURP1-related"/>
    <property type="match status" value="1"/>
</dbReference>
<organism evidence="2 3">
    <name type="scientific">Camellia sinensis</name>
    <name type="common">Tea plant</name>
    <name type="synonym">Thea sinensis</name>
    <dbReference type="NCBI Taxonomy" id="4442"/>
    <lineage>
        <taxon>Eukaryota</taxon>
        <taxon>Viridiplantae</taxon>
        <taxon>Streptophyta</taxon>
        <taxon>Embryophyta</taxon>
        <taxon>Tracheophyta</taxon>
        <taxon>Spermatophyta</taxon>
        <taxon>Magnoliopsida</taxon>
        <taxon>eudicotyledons</taxon>
        <taxon>Gunneridae</taxon>
        <taxon>Pentapetalae</taxon>
        <taxon>asterids</taxon>
        <taxon>Ericales</taxon>
        <taxon>Theaceae</taxon>
        <taxon>Camellia</taxon>
    </lineage>
</organism>
<protein>
    <recommendedName>
        <fullName evidence="4">Tubby C-terminal domain-containing protein</fullName>
    </recommendedName>
</protein>